<dbReference type="EMBL" id="JBEOKT010000005">
    <property type="protein sequence ID" value="MER2997383.1"/>
    <property type="molecule type" value="Genomic_DNA"/>
</dbReference>
<gene>
    <name evidence="1" type="ORF">ABS362_07485</name>
</gene>
<proteinExistence type="predicted"/>
<dbReference type="RefSeq" id="WP_350411776.1">
    <property type="nucleotide sequence ID" value="NZ_JBEOKT010000005.1"/>
</dbReference>
<accession>A0ABV1RSN4</accession>
<reference evidence="1 2" key="1">
    <citation type="submission" date="2024-06" db="EMBL/GenBank/DDBJ databases">
        <title>Pontibacter populi HYL7-15.</title>
        <authorList>
            <person name="Kim M.K."/>
        </authorList>
    </citation>
    <scope>NUCLEOTIDE SEQUENCE [LARGE SCALE GENOMIC DNA]</scope>
    <source>
        <strain evidence="1 2">HYL7-15</strain>
    </source>
</reference>
<evidence type="ECO:0000313" key="2">
    <source>
        <dbReference type="Proteomes" id="UP001476807"/>
    </source>
</evidence>
<protein>
    <submittedName>
        <fullName evidence="1">Uncharacterized protein</fullName>
    </submittedName>
</protein>
<name>A0ABV1RSN4_9BACT</name>
<dbReference type="Proteomes" id="UP001476807">
    <property type="component" value="Unassembled WGS sequence"/>
</dbReference>
<keyword evidence="2" id="KW-1185">Reference proteome</keyword>
<sequence length="112" mass="12711">MVTIVDWKTRNTEDGREYNALVLQGDLELVQSKETGRFYATAKKCSISCTFNEVICASLIGRTLPGTIEKMDCDPYEYTIPDSGEVIILNYTYYYVPAPKTMEQEVFNMKAA</sequence>
<comment type="caution">
    <text evidence="1">The sequence shown here is derived from an EMBL/GenBank/DDBJ whole genome shotgun (WGS) entry which is preliminary data.</text>
</comment>
<evidence type="ECO:0000313" key="1">
    <source>
        <dbReference type="EMBL" id="MER2997383.1"/>
    </source>
</evidence>
<organism evidence="1 2">
    <name type="scientific">Pontibacter populi</name>
    <dbReference type="NCBI Taxonomy" id="890055"/>
    <lineage>
        <taxon>Bacteria</taxon>
        <taxon>Pseudomonadati</taxon>
        <taxon>Bacteroidota</taxon>
        <taxon>Cytophagia</taxon>
        <taxon>Cytophagales</taxon>
        <taxon>Hymenobacteraceae</taxon>
        <taxon>Pontibacter</taxon>
    </lineage>
</organism>